<dbReference type="Pfam" id="PF02636">
    <property type="entry name" value="Methyltransf_28"/>
    <property type="match status" value="1"/>
</dbReference>
<proteinExistence type="inferred from homology"/>
<dbReference type="AlphaFoldDB" id="W2S6X7"/>
<dbReference type="FunFam" id="3.40.50.12710:FF:000002">
    <property type="entry name" value="Protein arginine methyltransferase NDUFAF7"/>
    <property type="match status" value="1"/>
</dbReference>
<evidence type="ECO:0000256" key="5">
    <source>
        <dbReference type="ARBA" id="ARBA00023128"/>
    </source>
</evidence>
<dbReference type="GO" id="GO:0005739">
    <property type="term" value="C:mitochondrion"/>
    <property type="evidence" value="ECO:0007669"/>
    <property type="project" value="UniProtKB-SubCell"/>
</dbReference>
<dbReference type="VEuPathDB" id="FungiDB:HMPREF1541_10550"/>
<comment type="subcellular location">
    <subcellularLocation>
        <location evidence="1 7">Mitochondrion</location>
    </subcellularLocation>
</comment>
<keyword evidence="4 7" id="KW-0808">Transferase</keyword>
<evidence type="ECO:0000256" key="1">
    <source>
        <dbReference type="ARBA" id="ARBA00004173"/>
    </source>
</evidence>
<evidence type="ECO:0000313" key="8">
    <source>
        <dbReference type="EMBL" id="ETN44370.1"/>
    </source>
</evidence>
<dbReference type="GO" id="GO:0035243">
    <property type="term" value="F:protein-arginine omega-N symmetric methyltransferase activity"/>
    <property type="evidence" value="ECO:0007669"/>
    <property type="project" value="UniProtKB-EC"/>
</dbReference>
<dbReference type="Proteomes" id="UP000030752">
    <property type="component" value="Unassembled WGS sequence"/>
</dbReference>
<dbReference type="Gene3D" id="3.40.50.12710">
    <property type="match status" value="1"/>
</dbReference>
<dbReference type="SUPFAM" id="SSF53335">
    <property type="entry name" value="S-adenosyl-L-methionine-dependent methyltransferases"/>
    <property type="match status" value="1"/>
</dbReference>
<comment type="catalytic activity">
    <reaction evidence="6 7">
        <text>L-arginyl-[protein] + 2 S-adenosyl-L-methionine = N(omega),N(omega)'-dimethyl-L-arginyl-[protein] + 2 S-adenosyl-L-homocysteine + 2 H(+)</text>
        <dbReference type="Rhea" id="RHEA:48108"/>
        <dbReference type="Rhea" id="RHEA-COMP:10532"/>
        <dbReference type="Rhea" id="RHEA-COMP:11992"/>
        <dbReference type="ChEBI" id="CHEBI:15378"/>
        <dbReference type="ChEBI" id="CHEBI:29965"/>
        <dbReference type="ChEBI" id="CHEBI:57856"/>
        <dbReference type="ChEBI" id="CHEBI:59789"/>
        <dbReference type="ChEBI" id="CHEBI:88221"/>
        <dbReference type="EC" id="2.1.1.320"/>
    </reaction>
</comment>
<dbReference type="InterPro" id="IPR003788">
    <property type="entry name" value="NDUFAF7"/>
</dbReference>
<comment type="function">
    <text evidence="7">Arginine methyltransferase involved in the assembly or stability of mitochondrial NADH:ubiquinone oxidoreductase complex (complex I).</text>
</comment>
<dbReference type="PANTHER" id="PTHR12049:SF5">
    <property type="entry name" value="PROTEIN ARGININE METHYLTRANSFERASE NDUFAF7 HOMOLOG, MITOCHONDRIAL"/>
    <property type="match status" value="1"/>
</dbReference>
<name>W2S6X7_CYPE1</name>
<dbReference type="EMBL" id="KB822715">
    <property type="protein sequence ID" value="ETN44370.1"/>
    <property type="molecule type" value="Genomic_DNA"/>
</dbReference>
<protein>
    <recommendedName>
        <fullName evidence="7">Protein arginine methyltransferase NDUFAF7</fullName>
        <ecNumber evidence="7">2.1.1.320</ecNumber>
    </recommendedName>
</protein>
<dbReference type="GeneID" id="19977889"/>
<evidence type="ECO:0000256" key="4">
    <source>
        <dbReference type="ARBA" id="ARBA00022679"/>
    </source>
</evidence>
<keyword evidence="5 7" id="KW-0496">Mitochondrion</keyword>
<dbReference type="PANTHER" id="PTHR12049">
    <property type="entry name" value="PROTEIN ARGININE METHYLTRANSFERASE NDUFAF7, MITOCHONDRIAL"/>
    <property type="match status" value="1"/>
</dbReference>
<sequence>MDTVLATQIFRQLFSKPARQCLHAQARARSSLLRTPTQRRAYALRHREDDGSGRSNWQQRLDHFPPDITKEIKEYPRVTAAELRHRAQRPRRVKMYTRDFIDDSLYNPNYGYFSKHATIFTPTQPFDFPSIADEAEFNRLINQNYLDFEDALDDLAYDPNRQLWHTPTELFQPHYGHAIARYLITNYKMSLYPYHDLIIYEMGAGNGTMMRNILDYIRDTDPSVYARTKFRVIEISSSLHSLQKTSLTTPISDPDHLEHVELINSSIFTWDKPVPHPCFFLALEVIDNFSHDSIRYDPYTEQAMQGSVLITEDGEFVEFYEPNIDPLAARYLKLRRLAARAPFRTPLTSPPPAIRKFKHSLPLSPNLTQPEYIPVRLMQFFDVLSTYFPHHRLVLADFTSLPDAVPGINAPVVQTRYERRSIPVPTPFVHQGYFDIFFPTDFGLMEDMYRLQTGKLTRVRDHSEWLKGWEDDEGATVVRSGEDVMGTFYGNQAVMTTM</sequence>
<comment type="similarity">
    <text evidence="2 7">Belongs to the NDUFAF7 family.</text>
</comment>
<reference evidence="8 9" key="1">
    <citation type="submission" date="2013-03" db="EMBL/GenBank/DDBJ databases">
        <title>The Genome Sequence of Phialophora europaea CBS 101466.</title>
        <authorList>
            <consortium name="The Broad Institute Genomics Platform"/>
            <person name="Cuomo C."/>
            <person name="de Hoog S."/>
            <person name="Gorbushina A."/>
            <person name="Walker B."/>
            <person name="Young S.K."/>
            <person name="Zeng Q."/>
            <person name="Gargeya S."/>
            <person name="Fitzgerald M."/>
            <person name="Haas B."/>
            <person name="Abouelleil A."/>
            <person name="Allen A.W."/>
            <person name="Alvarado L."/>
            <person name="Arachchi H.M."/>
            <person name="Berlin A.M."/>
            <person name="Chapman S.B."/>
            <person name="Gainer-Dewar J."/>
            <person name="Goldberg J."/>
            <person name="Griggs A."/>
            <person name="Gujja S."/>
            <person name="Hansen M."/>
            <person name="Howarth C."/>
            <person name="Imamovic A."/>
            <person name="Ireland A."/>
            <person name="Larimer J."/>
            <person name="McCowan C."/>
            <person name="Murphy C."/>
            <person name="Pearson M."/>
            <person name="Poon T.W."/>
            <person name="Priest M."/>
            <person name="Roberts A."/>
            <person name="Saif S."/>
            <person name="Shea T."/>
            <person name="Sisk P."/>
            <person name="Sykes S."/>
            <person name="Wortman J."/>
            <person name="Nusbaum C."/>
            <person name="Birren B."/>
        </authorList>
    </citation>
    <scope>NUCLEOTIDE SEQUENCE [LARGE SCALE GENOMIC DNA]</scope>
    <source>
        <strain evidence="8 9">CBS 101466</strain>
    </source>
</reference>
<dbReference type="InParanoid" id="W2S6X7"/>
<evidence type="ECO:0000256" key="7">
    <source>
        <dbReference type="RuleBase" id="RU364114"/>
    </source>
</evidence>
<dbReference type="eggNOG" id="ENOG502QRKD">
    <property type="taxonomic scope" value="Eukaryota"/>
</dbReference>
<keyword evidence="3 7" id="KW-0489">Methyltransferase</keyword>
<dbReference type="GO" id="GO:0032259">
    <property type="term" value="P:methylation"/>
    <property type="evidence" value="ECO:0007669"/>
    <property type="project" value="UniProtKB-KW"/>
</dbReference>
<dbReference type="OrthoDB" id="17415at2759"/>
<gene>
    <name evidence="8" type="ORF">HMPREF1541_10550</name>
</gene>
<dbReference type="FunCoup" id="W2S6X7">
    <property type="interactions" value="24"/>
</dbReference>
<evidence type="ECO:0000313" key="9">
    <source>
        <dbReference type="Proteomes" id="UP000030752"/>
    </source>
</evidence>
<dbReference type="RefSeq" id="XP_008713443.1">
    <property type="nucleotide sequence ID" value="XM_008715221.1"/>
</dbReference>
<accession>W2S6X7</accession>
<keyword evidence="9" id="KW-1185">Reference proteome</keyword>
<dbReference type="InterPro" id="IPR038375">
    <property type="entry name" value="NDUFAF7_sf"/>
</dbReference>
<dbReference type="STRING" id="1220924.W2S6X7"/>
<evidence type="ECO:0000256" key="2">
    <source>
        <dbReference type="ARBA" id="ARBA00005891"/>
    </source>
</evidence>
<dbReference type="EC" id="2.1.1.320" evidence="7"/>
<evidence type="ECO:0000256" key="3">
    <source>
        <dbReference type="ARBA" id="ARBA00022603"/>
    </source>
</evidence>
<dbReference type="HOGENOM" id="CLU_028484_1_0_1"/>
<dbReference type="InterPro" id="IPR029063">
    <property type="entry name" value="SAM-dependent_MTases_sf"/>
</dbReference>
<organism evidence="8 9">
    <name type="scientific">Cyphellophora europaea (strain CBS 101466)</name>
    <name type="common">Phialophora europaea</name>
    <dbReference type="NCBI Taxonomy" id="1220924"/>
    <lineage>
        <taxon>Eukaryota</taxon>
        <taxon>Fungi</taxon>
        <taxon>Dikarya</taxon>
        <taxon>Ascomycota</taxon>
        <taxon>Pezizomycotina</taxon>
        <taxon>Eurotiomycetes</taxon>
        <taxon>Chaetothyriomycetidae</taxon>
        <taxon>Chaetothyriales</taxon>
        <taxon>Cyphellophoraceae</taxon>
        <taxon>Cyphellophora</taxon>
    </lineage>
</organism>
<evidence type="ECO:0000256" key="6">
    <source>
        <dbReference type="ARBA" id="ARBA00048612"/>
    </source>
</evidence>